<evidence type="ECO:0000313" key="1">
    <source>
        <dbReference type="EMBL" id="MFD0851545.1"/>
    </source>
</evidence>
<gene>
    <name evidence="1" type="ORF">ACFQ07_04910</name>
</gene>
<keyword evidence="2" id="KW-1185">Reference proteome</keyword>
<evidence type="ECO:0000313" key="2">
    <source>
        <dbReference type="Proteomes" id="UP001597083"/>
    </source>
</evidence>
<proteinExistence type="predicted"/>
<dbReference type="SUPFAM" id="SSF56529">
    <property type="entry name" value="FAH"/>
    <property type="match status" value="1"/>
</dbReference>
<dbReference type="EMBL" id="JBHTIR010000569">
    <property type="protein sequence ID" value="MFD0851545.1"/>
    <property type="molecule type" value="Genomic_DNA"/>
</dbReference>
<dbReference type="InterPro" id="IPR036663">
    <property type="entry name" value="Fumarylacetoacetase_C_sf"/>
</dbReference>
<dbReference type="Proteomes" id="UP001597083">
    <property type="component" value="Unassembled WGS sequence"/>
</dbReference>
<dbReference type="Gene3D" id="3.90.850.10">
    <property type="entry name" value="Fumarylacetoacetase-like, C-terminal domain"/>
    <property type="match status" value="1"/>
</dbReference>
<name>A0ABW3CAL9_9ACTN</name>
<comment type="caution">
    <text evidence="1">The sequence shown here is derived from an EMBL/GenBank/DDBJ whole genome shotgun (WGS) entry which is preliminary data.</text>
</comment>
<reference evidence="2" key="1">
    <citation type="journal article" date="2019" name="Int. J. Syst. Evol. Microbiol.">
        <title>The Global Catalogue of Microorganisms (GCM) 10K type strain sequencing project: providing services to taxonomists for standard genome sequencing and annotation.</title>
        <authorList>
            <consortium name="The Broad Institute Genomics Platform"/>
            <consortium name="The Broad Institute Genome Sequencing Center for Infectious Disease"/>
            <person name="Wu L."/>
            <person name="Ma J."/>
        </authorList>
    </citation>
    <scope>NUCLEOTIDE SEQUENCE [LARGE SCALE GENOMIC DNA]</scope>
    <source>
        <strain evidence="2">JCM 31696</strain>
    </source>
</reference>
<sequence length="75" mass="8056">VLLTGTPGGTALRSPGPLMEKLGALLPVHVKWRAFFRRQAANPAYLQDGDVMTLRIRTDDGALDLGEQRTPVASA</sequence>
<organism evidence="1 2">
    <name type="scientific">Actinomadura adrarensis</name>
    <dbReference type="NCBI Taxonomy" id="1819600"/>
    <lineage>
        <taxon>Bacteria</taxon>
        <taxon>Bacillati</taxon>
        <taxon>Actinomycetota</taxon>
        <taxon>Actinomycetes</taxon>
        <taxon>Streptosporangiales</taxon>
        <taxon>Thermomonosporaceae</taxon>
        <taxon>Actinomadura</taxon>
    </lineage>
</organism>
<protein>
    <submittedName>
        <fullName evidence="1">Uncharacterized protein</fullName>
    </submittedName>
</protein>
<accession>A0ABW3CAL9</accession>
<feature type="non-terminal residue" evidence="1">
    <location>
        <position position="1"/>
    </location>
</feature>